<dbReference type="SUPFAM" id="SSF53623">
    <property type="entry name" value="MurD-like peptide ligases, catalytic domain"/>
    <property type="match status" value="1"/>
</dbReference>
<dbReference type="InterPro" id="IPR036565">
    <property type="entry name" value="Mur-like_cat_sf"/>
</dbReference>
<feature type="binding site" evidence="12">
    <location>
        <position position="180"/>
    </location>
    <ligand>
        <name>UDP-N-acetyl-alpha-D-muramoyl-L-alanyl-D-glutamate</name>
        <dbReference type="ChEBI" id="CHEBI:83900"/>
    </ligand>
</feature>
<evidence type="ECO:0000259" key="16">
    <source>
        <dbReference type="Pfam" id="PF08245"/>
    </source>
</evidence>
<dbReference type="OrthoDB" id="9800958at2"/>
<accession>E4RIG4</accession>
<evidence type="ECO:0000256" key="3">
    <source>
        <dbReference type="ARBA" id="ARBA00022490"/>
    </source>
</evidence>
<feature type="binding site" evidence="12">
    <location>
        <begin position="404"/>
        <end position="407"/>
    </location>
    <ligand>
        <name>meso-2,6-diaminopimelate</name>
        <dbReference type="ChEBI" id="CHEBI:57791"/>
    </ligand>
</feature>
<gene>
    <name evidence="12" type="primary">murE</name>
    <name evidence="17" type="ordered locus">Halsa_1609</name>
</gene>
<dbReference type="UniPathway" id="UPA00219"/>
<dbReference type="HOGENOM" id="CLU_022291_4_1_9"/>
<dbReference type="GO" id="GO:0009252">
    <property type="term" value="P:peptidoglycan biosynthetic process"/>
    <property type="evidence" value="ECO:0007669"/>
    <property type="project" value="UniProtKB-UniRule"/>
</dbReference>
<evidence type="ECO:0000256" key="8">
    <source>
        <dbReference type="ARBA" id="ARBA00022960"/>
    </source>
</evidence>
<evidence type="ECO:0000256" key="2">
    <source>
        <dbReference type="ARBA" id="ARBA00005898"/>
    </source>
</evidence>
<evidence type="ECO:0000256" key="7">
    <source>
        <dbReference type="ARBA" id="ARBA00022840"/>
    </source>
</evidence>
<dbReference type="PROSITE" id="PS01011">
    <property type="entry name" value="FOLYLPOLYGLU_SYNT_1"/>
    <property type="match status" value="1"/>
</dbReference>
<dbReference type="Gene3D" id="3.40.1190.10">
    <property type="entry name" value="Mur-like, catalytic domain"/>
    <property type="match status" value="1"/>
</dbReference>
<protein>
    <recommendedName>
        <fullName evidence="12">UDP-N-acetylmuramoyl-L-alanyl-D-glutamate--2,6-diaminopimelate ligase</fullName>
        <ecNumber evidence="12">6.3.2.13</ecNumber>
    </recommendedName>
    <alternativeName>
        <fullName evidence="12">Meso-A2pm-adding enzyme</fullName>
    </alternativeName>
    <alternativeName>
        <fullName evidence="12">Meso-diaminopimelate-adding enzyme</fullName>
    </alternativeName>
    <alternativeName>
        <fullName evidence="12">UDP-MurNAc-L-Ala-D-Glu:meso-diaminopimelate ligase</fullName>
    </alternativeName>
    <alternativeName>
        <fullName evidence="12">UDP-MurNAc-tripeptide synthetase</fullName>
    </alternativeName>
    <alternativeName>
        <fullName evidence="12">UDP-N-acetylmuramyl-tripeptide synthetase</fullName>
    </alternativeName>
</protein>
<dbReference type="GO" id="GO:0071555">
    <property type="term" value="P:cell wall organization"/>
    <property type="evidence" value="ECO:0007669"/>
    <property type="project" value="UniProtKB-KW"/>
</dbReference>
<evidence type="ECO:0000259" key="15">
    <source>
        <dbReference type="Pfam" id="PF02875"/>
    </source>
</evidence>
<dbReference type="InterPro" id="IPR036615">
    <property type="entry name" value="Mur_ligase_C_dom_sf"/>
</dbReference>
<dbReference type="InterPro" id="IPR013221">
    <property type="entry name" value="Mur_ligase_cen"/>
</dbReference>
<comment type="pathway">
    <text evidence="1 12 13">Cell wall biogenesis; peptidoglycan biosynthesis.</text>
</comment>
<dbReference type="GO" id="GO:0000287">
    <property type="term" value="F:magnesium ion binding"/>
    <property type="evidence" value="ECO:0007669"/>
    <property type="project" value="UniProtKB-UniRule"/>
</dbReference>
<dbReference type="Pfam" id="PF08245">
    <property type="entry name" value="Mur_ligase_M"/>
    <property type="match status" value="1"/>
</dbReference>
<comment type="cofactor">
    <cofactor evidence="12">
        <name>Mg(2+)</name>
        <dbReference type="ChEBI" id="CHEBI:18420"/>
    </cofactor>
</comment>
<dbReference type="PANTHER" id="PTHR23135">
    <property type="entry name" value="MUR LIGASE FAMILY MEMBER"/>
    <property type="match status" value="1"/>
</dbReference>
<evidence type="ECO:0000313" key="18">
    <source>
        <dbReference type="Proteomes" id="UP000007434"/>
    </source>
</evidence>
<feature type="short sequence motif" description="Meso-diaminopimelate recognition motif" evidence="12">
    <location>
        <begin position="404"/>
        <end position="407"/>
    </location>
</feature>
<organism evidence="17 18">
    <name type="scientific">Halanaerobium hydrogeniformans</name>
    <name type="common">Halanaerobium sp. (strain sapolanicus)</name>
    <dbReference type="NCBI Taxonomy" id="656519"/>
    <lineage>
        <taxon>Bacteria</taxon>
        <taxon>Bacillati</taxon>
        <taxon>Bacillota</taxon>
        <taxon>Clostridia</taxon>
        <taxon>Halanaerobiales</taxon>
        <taxon>Halanaerobiaceae</taxon>
        <taxon>Halanaerobium</taxon>
    </lineage>
</organism>
<name>E4RIG4_HALHG</name>
<keyword evidence="6 12" id="KW-0547">Nucleotide-binding</keyword>
<dbReference type="PANTHER" id="PTHR23135:SF4">
    <property type="entry name" value="UDP-N-ACETYLMURAMOYL-L-ALANYL-D-GLUTAMATE--2,6-DIAMINOPIMELATE LIGASE MURE HOMOLOG, CHLOROPLASTIC"/>
    <property type="match status" value="1"/>
</dbReference>
<evidence type="ECO:0000256" key="11">
    <source>
        <dbReference type="ARBA" id="ARBA00023316"/>
    </source>
</evidence>
<dbReference type="NCBIfam" id="TIGR01085">
    <property type="entry name" value="murE"/>
    <property type="match status" value="1"/>
</dbReference>
<feature type="domain" description="Mur ligase N-terminal catalytic" evidence="14">
    <location>
        <begin position="23"/>
        <end position="94"/>
    </location>
</feature>
<dbReference type="GO" id="GO:0004326">
    <property type="term" value="F:tetrahydrofolylpolyglutamate synthase activity"/>
    <property type="evidence" value="ECO:0007669"/>
    <property type="project" value="InterPro"/>
</dbReference>
<evidence type="ECO:0000313" key="17">
    <source>
        <dbReference type="EMBL" id="ADQ15034.1"/>
    </source>
</evidence>
<dbReference type="eggNOG" id="COG0769">
    <property type="taxonomic scope" value="Bacteria"/>
</dbReference>
<evidence type="ECO:0000256" key="10">
    <source>
        <dbReference type="ARBA" id="ARBA00023306"/>
    </source>
</evidence>
<evidence type="ECO:0000256" key="5">
    <source>
        <dbReference type="ARBA" id="ARBA00022618"/>
    </source>
</evidence>
<dbReference type="SUPFAM" id="SSF53244">
    <property type="entry name" value="MurD-like peptide ligases, peptide-binding domain"/>
    <property type="match status" value="1"/>
</dbReference>
<feature type="binding site" evidence="12">
    <location>
        <position position="188"/>
    </location>
    <ligand>
        <name>UDP-N-acetyl-alpha-D-muramoyl-L-alanyl-D-glutamate</name>
        <dbReference type="ChEBI" id="CHEBI:83900"/>
    </ligand>
</feature>
<dbReference type="Proteomes" id="UP000007434">
    <property type="component" value="Chromosome"/>
</dbReference>
<feature type="domain" description="Mur ligase C-terminal" evidence="15">
    <location>
        <begin position="331"/>
        <end position="458"/>
    </location>
</feature>
<evidence type="ECO:0000256" key="9">
    <source>
        <dbReference type="ARBA" id="ARBA00022984"/>
    </source>
</evidence>
<evidence type="ECO:0000256" key="4">
    <source>
        <dbReference type="ARBA" id="ARBA00022598"/>
    </source>
</evidence>
<comment type="caution">
    <text evidence="12">Lacks conserved residue(s) required for the propagation of feature annotation.</text>
</comment>
<keyword evidence="12" id="KW-0460">Magnesium</keyword>
<dbReference type="Pfam" id="PF02875">
    <property type="entry name" value="Mur_ligase_C"/>
    <property type="match status" value="1"/>
</dbReference>
<dbReference type="NCBIfam" id="NF001124">
    <property type="entry name" value="PRK00139.1-2"/>
    <property type="match status" value="1"/>
</dbReference>
<dbReference type="GO" id="GO:0008360">
    <property type="term" value="P:regulation of cell shape"/>
    <property type="evidence" value="ECO:0007669"/>
    <property type="project" value="UniProtKB-KW"/>
</dbReference>
<evidence type="ECO:0000256" key="6">
    <source>
        <dbReference type="ARBA" id="ARBA00022741"/>
    </source>
</evidence>
<dbReference type="EC" id="6.3.2.13" evidence="12"/>
<comment type="similarity">
    <text evidence="2 12">Belongs to the MurCDEF family. MurE subfamily.</text>
</comment>
<keyword evidence="7 12" id="KW-0067">ATP-binding</keyword>
<comment type="catalytic activity">
    <reaction evidence="12">
        <text>UDP-N-acetyl-alpha-D-muramoyl-L-alanyl-D-glutamate + meso-2,6-diaminopimelate + ATP = UDP-N-acetyl-alpha-D-muramoyl-L-alanyl-gamma-D-glutamyl-meso-2,6-diaminopimelate + ADP + phosphate + H(+)</text>
        <dbReference type="Rhea" id="RHEA:23676"/>
        <dbReference type="ChEBI" id="CHEBI:15378"/>
        <dbReference type="ChEBI" id="CHEBI:30616"/>
        <dbReference type="ChEBI" id="CHEBI:43474"/>
        <dbReference type="ChEBI" id="CHEBI:57791"/>
        <dbReference type="ChEBI" id="CHEBI:83900"/>
        <dbReference type="ChEBI" id="CHEBI:83905"/>
        <dbReference type="ChEBI" id="CHEBI:456216"/>
        <dbReference type="EC" id="6.3.2.13"/>
    </reaction>
</comment>
<keyword evidence="9 12" id="KW-0573">Peptidoglycan synthesis</keyword>
<comment type="subcellular location">
    <subcellularLocation>
        <location evidence="12 13">Cytoplasm</location>
    </subcellularLocation>
</comment>
<keyword evidence="10 12" id="KW-0131">Cell cycle</keyword>
<dbReference type="NCBIfam" id="NF001126">
    <property type="entry name" value="PRK00139.1-4"/>
    <property type="match status" value="1"/>
</dbReference>
<reference evidence="17 18" key="1">
    <citation type="submission" date="2010-11" db="EMBL/GenBank/DDBJ databases">
        <title>Complete sequence of Halanaerobium sp. sapolanicus.</title>
        <authorList>
            <consortium name="US DOE Joint Genome Institute"/>
            <person name="Lucas S."/>
            <person name="Copeland A."/>
            <person name="Lapidus A."/>
            <person name="Cheng J.-F."/>
            <person name="Bruce D."/>
            <person name="Goodwin L."/>
            <person name="Pitluck S."/>
            <person name="Davenport K."/>
            <person name="Detter J.C."/>
            <person name="Han C."/>
            <person name="Tapia R."/>
            <person name="Land M."/>
            <person name="Hauser L."/>
            <person name="Jeffries C."/>
            <person name="Kyrpides N."/>
            <person name="Ivanova N."/>
            <person name="Mikhailova N."/>
            <person name="Begemann M.B."/>
            <person name="Mormile M.R."/>
            <person name="Wall J.D."/>
            <person name="Elias D.A."/>
            <person name="Woyke T."/>
        </authorList>
    </citation>
    <scope>NUCLEOTIDE SEQUENCE [LARGE SCALE GENOMIC DNA]</scope>
    <source>
        <strain evidence="18">sapolanicus</strain>
    </source>
</reference>
<dbReference type="InterPro" id="IPR004101">
    <property type="entry name" value="Mur_ligase_C"/>
</dbReference>
<dbReference type="GO" id="GO:0005524">
    <property type="term" value="F:ATP binding"/>
    <property type="evidence" value="ECO:0007669"/>
    <property type="project" value="UniProtKB-UniRule"/>
</dbReference>
<keyword evidence="5 12" id="KW-0132">Cell division</keyword>
<keyword evidence="8 12" id="KW-0133">Cell shape</keyword>
<keyword evidence="18" id="KW-1185">Reference proteome</keyword>
<feature type="domain" description="Mur ligase central" evidence="16">
    <location>
        <begin position="109"/>
        <end position="308"/>
    </location>
</feature>
<dbReference type="Gene3D" id="3.40.1390.10">
    <property type="entry name" value="MurE/MurF, N-terminal domain"/>
    <property type="match status" value="1"/>
</dbReference>
<dbReference type="Pfam" id="PF01225">
    <property type="entry name" value="Mur_ligase"/>
    <property type="match status" value="1"/>
</dbReference>
<dbReference type="InterPro" id="IPR005761">
    <property type="entry name" value="UDP-N-AcMur-Glu-dNH2Pim_ligase"/>
</dbReference>
<feature type="binding site" evidence="12">
    <location>
        <position position="456"/>
    </location>
    <ligand>
        <name>meso-2,6-diaminopimelate</name>
        <dbReference type="ChEBI" id="CHEBI:57791"/>
    </ligand>
</feature>
<dbReference type="GO" id="GO:0008765">
    <property type="term" value="F:UDP-N-acetylmuramoylalanyl-D-glutamate-2,6-diaminopimelate ligase activity"/>
    <property type="evidence" value="ECO:0007669"/>
    <property type="project" value="UniProtKB-UniRule"/>
</dbReference>
<evidence type="ECO:0000259" key="14">
    <source>
        <dbReference type="Pfam" id="PF01225"/>
    </source>
</evidence>
<dbReference type="STRING" id="656519.Halsa_1609"/>
<dbReference type="GO" id="GO:0005737">
    <property type="term" value="C:cytoplasm"/>
    <property type="evidence" value="ECO:0007669"/>
    <property type="project" value="UniProtKB-SubCell"/>
</dbReference>
<dbReference type="InterPro" id="IPR018109">
    <property type="entry name" value="Folylpolyglutamate_synth_CS"/>
</dbReference>
<reference evidence="17 18" key="2">
    <citation type="journal article" date="2011" name="J. Bacteriol.">
        <title>Complete Genome Sequence of the Haloalkaliphilic, Hydrogen Producing Halanaerobium hydrogenoformans.</title>
        <authorList>
            <person name="Brown S.D."/>
            <person name="Begemann M.B."/>
            <person name="Mormile M.R."/>
            <person name="Wall J.D."/>
            <person name="Han C.S."/>
            <person name="Goodwin L.A."/>
            <person name="Pitluck S."/>
            <person name="Land M.L."/>
            <person name="Hauser L.J."/>
            <person name="Elias D.A."/>
        </authorList>
    </citation>
    <scope>NUCLEOTIDE SEQUENCE [LARGE SCALE GENOMIC DNA]</scope>
    <source>
        <strain evidence="18">sapolanicus</strain>
    </source>
</reference>
<keyword evidence="11 12" id="KW-0961">Cell wall biogenesis/degradation</keyword>
<dbReference type="AlphaFoldDB" id="E4RIG4"/>
<proteinExistence type="inferred from homology"/>
<dbReference type="HAMAP" id="MF_00208">
    <property type="entry name" value="MurE"/>
    <property type="match status" value="1"/>
</dbReference>
<feature type="binding site" evidence="12">
    <location>
        <position position="460"/>
    </location>
    <ligand>
        <name>meso-2,6-diaminopimelate</name>
        <dbReference type="ChEBI" id="CHEBI:57791"/>
    </ligand>
</feature>
<dbReference type="KEGG" id="has:Halsa_1609"/>
<feature type="binding site" evidence="12">
    <location>
        <begin position="153"/>
        <end position="154"/>
    </location>
    <ligand>
        <name>UDP-N-acetyl-alpha-D-muramoyl-L-alanyl-D-glutamate</name>
        <dbReference type="ChEBI" id="CHEBI:83900"/>
    </ligand>
</feature>
<feature type="modified residue" description="N6-carboxylysine" evidence="12">
    <location>
        <position position="220"/>
    </location>
</feature>
<feature type="binding site" evidence="12">
    <location>
        <position position="380"/>
    </location>
    <ligand>
        <name>meso-2,6-diaminopimelate</name>
        <dbReference type="ChEBI" id="CHEBI:57791"/>
    </ligand>
</feature>
<comment type="PTM">
    <text evidence="12">Carboxylation is probably crucial for Mg(2+) binding and, consequently, for the gamma-phosphate positioning of ATP.</text>
</comment>
<sequence length="487" mass="54907">MKLNKILNGIEHKIINGKNDLNISDLQYDSRKIKNNDLFIAIKGFNVDGHDYIKEAVEKGATAVIVEKKLKKYLSGITYIEVENTRKEMAVLAKNFFANPLADIDLIGITGTNGKTTTAYLIYNILRKNSFKTAMFGTIKNIIAGEEISATRTTPESLDLYRYFSQAKTAGVQYIVMEVSSHALDLYRVHQMDFSLAVFTNLSPEHLDYHKDLASYRQAKSKLFSQLSPDASAVINLDDKNSGFMLEKSKAHNFKYSLSNQNADLYCQNYKLKQNSLNYQSQGLIKRNFQLKLGGIFNIYNSLAAVLSVFLLGISADKIVNSLEEIKGVPGRFELINAGQDFQLIVDYAHTPDGMENVLEAAKEITKNRLIVLFGCGGDRDRSKRPVMAKLAEDNADYVFLTNDNPRSEDPEFILSEIKSGFSNSFSNYEVISDRKKAIVEAINFAKKDDIILILGRGHEKYQVIKDKKIELDDRKVAYQALKERSS</sequence>
<dbReference type="RefSeq" id="WP_013406111.1">
    <property type="nucleotide sequence ID" value="NC_014654.1"/>
</dbReference>
<comment type="function">
    <text evidence="12">Catalyzes the addition of meso-diaminopimelic acid to the nucleotide precursor UDP-N-acetylmuramoyl-L-alanyl-D-glutamate (UMAG) in the biosynthesis of bacterial cell-wall peptidoglycan.</text>
</comment>
<keyword evidence="3 12" id="KW-0963">Cytoplasm</keyword>
<feature type="binding site" evidence="12">
    <location>
        <begin position="111"/>
        <end position="117"/>
    </location>
    <ligand>
        <name>ATP</name>
        <dbReference type="ChEBI" id="CHEBI:30616"/>
    </ligand>
</feature>
<dbReference type="GO" id="GO:0051301">
    <property type="term" value="P:cell division"/>
    <property type="evidence" value="ECO:0007669"/>
    <property type="project" value="UniProtKB-KW"/>
</dbReference>
<feature type="binding site" evidence="12">
    <location>
        <position position="30"/>
    </location>
    <ligand>
        <name>UDP-N-acetyl-alpha-D-muramoyl-L-alanyl-D-glutamate</name>
        <dbReference type="ChEBI" id="CHEBI:83900"/>
    </ligand>
</feature>
<evidence type="ECO:0000256" key="1">
    <source>
        <dbReference type="ARBA" id="ARBA00004752"/>
    </source>
</evidence>
<dbReference type="InterPro" id="IPR035911">
    <property type="entry name" value="MurE/MurF_N"/>
</dbReference>
<dbReference type="InterPro" id="IPR000713">
    <property type="entry name" value="Mur_ligase_N"/>
</dbReference>
<dbReference type="EMBL" id="CP002304">
    <property type="protein sequence ID" value="ADQ15034.1"/>
    <property type="molecule type" value="Genomic_DNA"/>
</dbReference>
<evidence type="ECO:0000256" key="13">
    <source>
        <dbReference type="RuleBase" id="RU004135"/>
    </source>
</evidence>
<dbReference type="Gene3D" id="3.90.190.20">
    <property type="entry name" value="Mur ligase, C-terminal domain"/>
    <property type="match status" value="1"/>
</dbReference>
<dbReference type="SUPFAM" id="SSF63418">
    <property type="entry name" value="MurE/MurF N-terminal domain"/>
    <property type="match status" value="1"/>
</dbReference>
<evidence type="ECO:0000256" key="12">
    <source>
        <dbReference type="HAMAP-Rule" id="MF_00208"/>
    </source>
</evidence>
<keyword evidence="4 12" id="KW-0436">Ligase</keyword>